<proteinExistence type="predicted"/>
<accession>A0A0G4FSS5</accession>
<dbReference type="VEuPathDB" id="CryptoDB:Cvel_18570"/>
<evidence type="ECO:0000313" key="1">
    <source>
        <dbReference type="EMBL" id="CEM17710.1"/>
    </source>
</evidence>
<name>A0A0G4FSS5_9ALVE</name>
<gene>
    <name evidence="1" type="ORF">Cvel_18570</name>
</gene>
<sequence>MGFASGRIGSVYLVMTEEGTFALDREEWKNGGWGQTVPMTPVIVRNASAVSVDDCLYLFGGADYDDEMYGTVQKLERGENGVWSWTETAGPFSLDSMFDKGIIGAAAVAVGTHTSDGKRKKDDGAKIYLMGGLVGVHLANLYSESRAVRNFDPVKQRWSEGPDLPSSACGLCRGFAFQGRVYVCSSGGRCRSQLSSLFCVWGRRRGQRLGVRLRRGGSRPIFKVEALRLEAPSYLVDIVCAEEERD</sequence>
<dbReference type="EMBL" id="CDMZ01000603">
    <property type="protein sequence ID" value="CEM17710.1"/>
    <property type="molecule type" value="Genomic_DNA"/>
</dbReference>
<protein>
    <submittedName>
        <fullName evidence="1">Uncharacterized protein</fullName>
    </submittedName>
</protein>
<dbReference type="InterPro" id="IPR015915">
    <property type="entry name" value="Kelch-typ_b-propeller"/>
</dbReference>
<reference evidence="1" key="1">
    <citation type="submission" date="2014-11" db="EMBL/GenBank/DDBJ databases">
        <authorList>
            <person name="Otto D Thomas"/>
            <person name="Naeem Raeece"/>
        </authorList>
    </citation>
    <scope>NUCLEOTIDE SEQUENCE</scope>
</reference>
<dbReference type="AlphaFoldDB" id="A0A0G4FSS5"/>
<organism evidence="1">
    <name type="scientific">Chromera velia CCMP2878</name>
    <dbReference type="NCBI Taxonomy" id="1169474"/>
    <lineage>
        <taxon>Eukaryota</taxon>
        <taxon>Sar</taxon>
        <taxon>Alveolata</taxon>
        <taxon>Colpodellida</taxon>
        <taxon>Chromeraceae</taxon>
        <taxon>Chromera</taxon>
    </lineage>
</organism>
<dbReference type="Gene3D" id="2.120.10.80">
    <property type="entry name" value="Kelch-type beta propeller"/>
    <property type="match status" value="1"/>
</dbReference>
<dbReference type="SUPFAM" id="SSF117281">
    <property type="entry name" value="Kelch motif"/>
    <property type="match status" value="1"/>
</dbReference>